<keyword evidence="1" id="KW-0812">Transmembrane</keyword>
<dbReference type="EMBL" id="JBDKWZ010000004">
    <property type="protein sequence ID" value="MEN7548105.1"/>
    <property type="molecule type" value="Genomic_DNA"/>
</dbReference>
<comment type="caution">
    <text evidence="2">The sequence shown here is derived from an EMBL/GenBank/DDBJ whole genome shotgun (WGS) entry which is preliminary data.</text>
</comment>
<organism evidence="2 3">
    <name type="scientific">Rapidithrix thailandica</name>
    <dbReference type="NCBI Taxonomy" id="413964"/>
    <lineage>
        <taxon>Bacteria</taxon>
        <taxon>Pseudomonadati</taxon>
        <taxon>Bacteroidota</taxon>
        <taxon>Cytophagia</taxon>
        <taxon>Cytophagales</taxon>
        <taxon>Flammeovirgaceae</taxon>
        <taxon>Rapidithrix</taxon>
    </lineage>
</organism>
<dbReference type="RefSeq" id="WP_346820886.1">
    <property type="nucleotide sequence ID" value="NZ_JBDKWZ010000004.1"/>
</dbReference>
<reference evidence="2 3" key="1">
    <citation type="submission" date="2024-04" db="EMBL/GenBank/DDBJ databases">
        <title>Novel genus in family Flammeovirgaceae.</title>
        <authorList>
            <person name="Nguyen T.H."/>
            <person name="Vuong T.Q."/>
            <person name="Le H."/>
            <person name="Kim S.-G."/>
        </authorList>
    </citation>
    <scope>NUCLEOTIDE SEQUENCE [LARGE SCALE GENOMIC DNA]</scope>
    <source>
        <strain evidence="2 3">JCM 23209</strain>
    </source>
</reference>
<dbReference type="SUPFAM" id="SSF51004">
    <property type="entry name" value="C-terminal (heme d1) domain of cytochrome cd1-nitrite reductase"/>
    <property type="match status" value="2"/>
</dbReference>
<keyword evidence="3" id="KW-1185">Reference proteome</keyword>
<protein>
    <recommendedName>
        <fullName evidence="4">YncE family protein</fullName>
    </recommendedName>
</protein>
<dbReference type="InterPro" id="IPR051200">
    <property type="entry name" value="Host-pathogen_enzymatic-act"/>
</dbReference>
<accession>A0AAW9S8M7</accession>
<keyword evidence="1" id="KW-1133">Transmembrane helix</keyword>
<dbReference type="PANTHER" id="PTHR47197:SF3">
    <property type="entry name" value="DIHYDRO-HEME D1 DEHYDROGENASE"/>
    <property type="match status" value="1"/>
</dbReference>
<dbReference type="InterPro" id="IPR011048">
    <property type="entry name" value="Haem_d1_sf"/>
</dbReference>
<keyword evidence="1" id="KW-0472">Membrane</keyword>
<dbReference type="Proteomes" id="UP001403385">
    <property type="component" value="Unassembled WGS sequence"/>
</dbReference>
<evidence type="ECO:0000256" key="1">
    <source>
        <dbReference type="SAM" id="Phobius"/>
    </source>
</evidence>
<sequence>MKRTILKGAIYVFAVFDLVAVLILEIQRNTTPPERIRNTSESLARQVHNDDSLELTSLFPPDEELTQAVPVNLRLISKEVVRAGQGAKSVLMDKQGKYVYSFNLEAMTVTEYDRISRKKTRTLQFYGSQGKGYDYTERKWVDSFEEKPVEGCITHEGNYLWVSLHNGGGIIAWNLKAKDELQNVSKKKVKVLLADGSEEDTYVRFFTTGRTPKVLLESPDGRHLMVTNWHDNSVTVLDIHSPDVNRWALQQNIKTGSVPRGMAVAPQLNKLFVTNMGSGQITQIDLATFQRLGEWKVGRTPRHILTDQNFMYISLSSPDKLIKVRLDSMQTTQSIRTANDPRTIAFSGDSSLVFVTCYSSEKLQAFTTKGLNLLGSWDSPGKPVGVAVYQKGDILEAWVCNYTGGYLKVFTFEMEYGEAM</sequence>
<dbReference type="AlphaFoldDB" id="A0AAW9S8M7"/>
<dbReference type="InterPro" id="IPR015943">
    <property type="entry name" value="WD40/YVTN_repeat-like_dom_sf"/>
</dbReference>
<proteinExistence type="predicted"/>
<evidence type="ECO:0000313" key="3">
    <source>
        <dbReference type="Proteomes" id="UP001403385"/>
    </source>
</evidence>
<name>A0AAW9S8M7_9BACT</name>
<feature type="transmembrane region" description="Helical" evidence="1">
    <location>
        <begin position="9"/>
        <end position="26"/>
    </location>
</feature>
<dbReference type="PANTHER" id="PTHR47197">
    <property type="entry name" value="PROTEIN NIRF"/>
    <property type="match status" value="1"/>
</dbReference>
<dbReference type="Gene3D" id="2.130.10.10">
    <property type="entry name" value="YVTN repeat-like/Quinoprotein amine dehydrogenase"/>
    <property type="match status" value="1"/>
</dbReference>
<gene>
    <name evidence="2" type="ORF">AAG747_09295</name>
</gene>
<evidence type="ECO:0000313" key="2">
    <source>
        <dbReference type="EMBL" id="MEN7548105.1"/>
    </source>
</evidence>
<evidence type="ECO:0008006" key="4">
    <source>
        <dbReference type="Google" id="ProtNLM"/>
    </source>
</evidence>